<dbReference type="EMBL" id="CP144098">
    <property type="protein sequence ID" value="WWC86355.1"/>
    <property type="molecule type" value="Genomic_DNA"/>
</dbReference>
<evidence type="ECO:0000256" key="4">
    <source>
        <dbReference type="ARBA" id="ARBA00023136"/>
    </source>
</evidence>
<dbReference type="Proteomes" id="UP001355207">
    <property type="component" value="Chromosome 1"/>
</dbReference>
<dbReference type="InterPro" id="IPR007568">
    <property type="entry name" value="RTA1"/>
</dbReference>
<dbReference type="AlphaFoldDB" id="A0AAX4JP74"/>
<dbReference type="PANTHER" id="PTHR31465:SF1">
    <property type="entry name" value="PROTEIN RTA1-RELATED"/>
    <property type="match status" value="1"/>
</dbReference>
<evidence type="ECO:0000256" key="2">
    <source>
        <dbReference type="ARBA" id="ARBA00022692"/>
    </source>
</evidence>
<comment type="subcellular location">
    <subcellularLocation>
        <location evidence="1">Membrane</location>
        <topology evidence="1">Multi-pass membrane protein</topology>
    </subcellularLocation>
</comment>
<sequence>MSRSTTASTATSVVSLAKVLTVLALLSSVYAERICPEDPYADPAHDECNVLRYIPNKILNIVAAILYFAVAAILTYRSFRQKANYFMCLVIGTWLEGAGLILRVVFRSNPHGLSLYIVCNLFVVLSPCFFLAGDYILLGRLVRFLDKDELLKPLKANWISWTFILSDVFTFLIQGSGGGLSTKGDSAELGSRLFLIGIAAQMVSFVIFTILWAVFGLRALKNDKQLWNNTPHWKPLYWAMGFTCICFIIRSVFRTVELSQGYDGYLATHEAYFLALDTLPLFLGVATFCYFWPGKYLHFDNISTNQHNRVPSAEEGMLPSNRYELQPQPSYGQGQQYPYDNKY</sequence>
<dbReference type="GeneID" id="91091900"/>
<feature type="transmembrane region" description="Helical" evidence="5">
    <location>
        <begin position="193"/>
        <end position="215"/>
    </location>
</feature>
<proteinExistence type="predicted"/>
<evidence type="ECO:0000256" key="6">
    <source>
        <dbReference type="SAM" id="SignalP"/>
    </source>
</evidence>
<evidence type="ECO:0000313" key="8">
    <source>
        <dbReference type="Proteomes" id="UP001355207"/>
    </source>
</evidence>
<accession>A0AAX4JP74</accession>
<feature type="chain" id="PRO_5043960190" description="Integral membrane protein" evidence="6">
    <location>
        <begin position="32"/>
        <end position="343"/>
    </location>
</feature>
<organism evidence="7 8">
    <name type="scientific">Kwoniella dendrophila CBS 6074</name>
    <dbReference type="NCBI Taxonomy" id="1295534"/>
    <lineage>
        <taxon>Eukaryota</taxon>
        <taxon>Fungi</taxon>
        <taxon>Dikarya</taxon>
        <taxon>Basidiomycota</taxon>
        <taxon>Agaricomycotina</taxon>
        <taxon>Tremellomycetes</taxon>
        <taxon>Tremellales</taxon>
        <taxon>Cryptococcaceae</taxon>
        <taxon>Kwoniella</taxon>
    </lineage>
</organism>
<protein>
    <recommendedName>
        <fullName evidence="9">Integral membrane protein</fullName>
    </recommendedName>
</protein>
<feature type="transmembrane region" description="Helical" evidence="5">
    <location>
        <begin position="83"/>
        <end position="106"/>
    </location>
</feature>
<name>A0AAX4JP74_9TREE</name>
<dbReference type="PANTHER" id="PTHR31465">
    <property type="entry name" value="PROTEIN RTA1-RELATED"/>
    <property type="match status" value="1"/>
</dbReference>
<dbReference type="Pfam" id="PF04479">
    <property type="entry name" value="RTA1"/>
    <property type="match status" value="1"/>
</dbReference>
<keyword evidence="3 5" id="KW-1133">Transmembrane helix</keyword>
<reference evidence="7 8" key="1">
    <citation type="submission" date="2024-01" db="EMBL/GenBank/DDBJ databases">
        <title>Comparative genomics of Cryptococcus and Kwoniella reveals pathogenesis evolution and contrasting modes of karyotype evolution via chromosome fusion or intercentromeric recombination.</title>
        <authorList>
            <person name="Coelho M.A."/>
            <person name="David-Palma M."/>
            <person name="Shea T."/>
            <person name="Bowers K."/>
            <person name="McGinley-Smith S."/>
            <person name="Mohammad A.W."/>
            <person name="Gnirke A."/>
            <person name="Yurkov A.M."/>
            <person name="Nowrousian M."/>
            <person name="Sun S."/>
            <person name="Cuomo C.A."/>
            <person name="Heitman J."/>
        </authorList>
    </citation>
    <scope>NUCLEOTIDE SEQUENCE [LARGE SCALE GENOMIC DNA]</scope>
    <source>
        <strain evidence="7 8">CBS 6074</strain>
    </source>
</reference>
<feature type="transmembrane region" description="Helical" evidence="5">
    <location>
        <begin position="236"/>
        <end position="253"/>
    </location>
</feature>
<keyword evidence="2 5" id="KW-0812">Transmembrane</keyword>
<dbReference type="RefSeq" id="XP_066073118.1">
    <property type="nucleotide sequence ID" value="XM_066217021.1"/>
</dbReference>
<keyword evidence="8" id="KW-1185">Reference proteome</keyword>
<gene>
    <name evidence="7" type="ORF">L201_001228</name>
</gene>
<keyword evidence="4 5" id="KW-0472">Membrane</keyword>
<feature type="transmembrane region" description="Helical" evidence="5">
    <location>
        <begin position="158"/>
        <end position="181"/>
    </location>
</feature>
<evidence type="ECO:0000313" key="7">
    <source>
        <dbReference type="EMBL" id="WWC86355.1"/>
    </source>
</evidence>
<evidence type="ECO:0000256" key="5">
    <source>
        <dbReference type="SAM" id="Phobius"/>
    </source>
</evidence>
<dbReference type="GO" id="GO:0016020">
    <property type="term" value="C:membrane"/>
    <property type="evidence" value="ECO:0007669"/>
    <property type="project" value="UniProtKB-SubCell"/>
</dbReference>
<keyword evidence="6" id="KW-0732">Signal</keyword>
<evidence type="ECO:0000256" key="3">
    <source>
        <dbReference type="ARBA" id="ARBA00022989"/>
    </source>
</evidence>
<evidence type="ECO:0000256" key="1">
    <source>
        <dbReference type="ARBA" id="ARBA00004141"/>
    </source>
</evidence>
<feature type="signal peptide" evidence="6">
    <location>
        <begin position="1"/>
        <end position="31"/>
    </location>
</feature>
<feature type="transmembrane region" description="Helical" evidence="5">
    <location>
        <begin position="58"/>
        <end position="76"/>
    </location>
</feature>
<feature type="transmembrane region" description="Helical" evidence="5">
    <location>
        <begin position="112"/>
        <end position="137"/>
    </location>
</feature>
<feature type="transmembrane region" description="Helical" evidence="5">
    <location>
        <begin position="273"/>
        <end position="292"/>
    </location>
</feature>
<evidence type="ECO:0008006" key="9">
    <source>
        <dbReference type="Google" id="ProtNLM"/>
    </source>
</evidence>